<reference evidence="3 4" key="1">
    <citation type="submission" date="2019-10" db="EMBL/GenBank/DDBJ databases">
        <authorList>
            <person name="Karimi E."/>
        </authorList>
    </citation>
    <scope>NUCLEOTIDE SEQUENCE [LARGE SCALE GENOMIC DNA]</scope>
    <source>
        <strain evidence="3">Pantoea sp. 111</strain>
    </source>
</reference>
<evidence type="ECO:0000259" key="2">
    <source>
        <dbReference type="Pfam" id="PF02638"/>
    </source>
</evidence>
<keyword evidence="1" id="KW-0732">Signal</keyword>
<accession>A0AAX3J9A5</accession>
<dbReference type="InterPro" id="IPR052177">
    <property type="entry name" value="Divisome_Glycosyl_Hydrolase"/>
</dbReference>
<comment type="caution">
    <text evidence="3">The sequence shown here is derived from an EMBL/GenBank/DDBJ whole genome shotgun (WGS) entry which is preliminary data.</text>
</comment>
<protein>
    <submittedName>
        <fullName evidence="3">Lipoprotein</fullName>
    </submittedName>
</protein>
<evidence type="ECO:0000313" key="4">
    <source>
        <dbReference type="Proteomes" id="UP000433737"/>
    </source>
</evidence>
<dbReference type="RefSeq" id="WP_236566424.1">
    <property type="nucleotide sequence ID" value="NZ_LR733476.1"/>
</dbReference>
<sequence>MSLFSDHQKEPEFIIASSRVFSFLASVKKPGVVVATAVLLASCSSEPPKSLVTPLPPVTKQPLPLPSAQRQAPVRGVWLATVSRLDWPPVSSVNASRADIRISQQQKALTNKLDKLKSLGINTVFFQVKPDGTALWPSKILPWSDMLTGKIGEDPGYDPLQFMLDEAHKRGMKVHAWFNPYRVSVNTRASTVAELNRTLSLHPASAFVLHHDWIRTAGDRFVLDPGIPVMGYTTWGCIDLVAASTGEMSKRYGFVYVDRDDRGAGTLARKRKKSFWWYKKVIASNGRGLD</sequence>
<organism evidence="3 4">
    <name type="scientific">Pantoea brenneri</name>
    <dbReference type="NCBI Taxonomy" id="472694"/>
    <lineage>
        <taxon>Bacteria</taxon>
        <taxon>Pseudomonadati</taxon>
        <taxon>Pseudomonadota</taxon>
        <taxon>Gammaproteobacteria</taxon>
        <taxon>Enterobacterales</taxon>
        <taxon>Erwiniaceae</taxon>
        <taxon>Pantoea</taxon>
    </lineage>
</organism>
<dbReference type="InterPro" id="IPR017853">
    <property type="entry name" value="GH"/>
</dbReference>
<feature type="domain" description="Glycosyl hydrolase-like 10" evidence="2">
    <location>
        <begin position="74"/>
        <end position="241"/>
    </location>
</feature>
<dbReference type="PANTHER" id="PTHR43405:SF1">
    <property type="entry name" value="GLYCOSYL HYDROLASE DIGH"/>
    <property type="match status" value="1"/>
</dbReference>
<dbReference type="Proteomes" id="UP000433737">
    <property type="component" value="Unassembled WGS sequence"/>
</dbReference>
<dbReference type="Gene3D" id="3.20.20.80">
    <property type="entry name" value="Glycosidases"/>
    <property type="match status" value="2"/>
</dbReference>
<dbReference type="SUPFAM" id="SSF51445">
    <property type="entry name" value="(Trans)glycosidases"/>
    <property type="match status" value="2"/>
</dbReference>
<dbReference type="EMBL" id="CABWMH010000022">
    <property type="protein sequence ID" value="VXC23897.1"/>
    <property type="molecule type" value="Genomic_DNA"/>
</dbReference>
<dbReference type="AlphaFoldDB" id="A0AAX3J9A5"/>
<name>A0AAX3J9A5_9GAMM</name>
<dbReference type="Pfam" id="PF02638">
    <property type="entry name" value="GHL10"/>
    <property type="match status" value="1"/>
</dbReference>
<proteinExistence type="predicted"/>
<gene>
    <name evidence="3" type="ORF">PANT111_290011</name>
</gene>
<keyword evidence="3" id="KW-0449">Lipoprotein</keyword>
<evidence type="ECO:0000256" key="1">
    <source>
        <dbReference type="ARBA" id="ARBA00022729"/>
    </source>
</evidence>
<dbReference type="PANTHER" id="PTHR43405">
    <property type="entry name" value="GLYCOSYL HYDROLASE DIGH"/>
    <property type="match status" value="1"/>
</dbReference>
<dbReference type="InterPro" id="IPR003790">
    <property type="entry name" value="GHL10"/>
</dbReference>
<evidence type="ECO:0000313" key="3">
    <source>
        <dbReference type="EMBL" id="VXC23897.1"/>
    </source>
</evidence>